<dbReference type="RefSeq" id="WP_343816028.1">
    <property type="nucleotide sequence ID" value="NZ_BAAADS010000025.1"/>
</dbReference>
<feature type="domain" description="M23ase beta-sheet core" evidence="2">
    <location>
        <begin position="187"/>
        <end position="281"/>
    </location>
</feature>
<name>A0ABN1GM49_9BACI</name>
<dbReference type="InterPro" id="IPR011055">
    <property type="entry name" value="Dup_hybrid_motif"/>
</dbReference>
<evidence type="ECO:0000259" key="2">
    <source>
        <dbReference type="Pfam" id="PF01551"/>
    </source>
</evidence>
<feature type="transmembrane region" description="Helical" evidence="1">
    <location>
        <begin position="95"/>
        <end position="113"/>
    </location>
</feature>
<dbReference type="CDD" id="cd12797">
    <property type="entry name" value="M23_peptidase"/>
    <property type="match status" value="1"/>
</dbReference>
<proteinExistence type="predicted"/>
<dbReference type="Pfam" id="PF01551">
    <property type="entry name" value="Peptidase_M23"/>
    <property type="match status" value="1"/>
</dbReference>
<keyword evidence="1" id="KW-0472">Membrane</keyword>
<accession>A0ABN1GM49</accession>
<dbReference type="InterPro" id="IPR016047">
    <property type="entry name" value="M23ase_b-sheet_dom"/>
</dbReference>
<gene>
    <name evidence="3" type="ORF">GCM10009001_34560</name>
</gene>
<evidence type="ECO:0000313" key="3">
    <source>
        <dbReference type="EMBL" id="GAA0614370.1"/>
    </source>
</evidence>
<sequence length="300" mass="34306">MTFAILQLLLVQLILPAVFIFSLWKASFQNKLEWMIQALFTVVFIFWVYSSGRWDWVSYYLRFVWLILLVAAVYRSWKNVRPLPFRTPFSRKQKWSIGLYVVLALVFGLYNVWTFSGYTTDNQAIELEFPLKSGVYYIGQGGNHVQINYHNAYPKQKYALDIVELNKWGLRAAGLYPSELEKYVIFGDQVYSPCSGKIMDAEKQLLDLIPPDTNSEQPGGNHVIISCEKQNAKVFIAHMQENSVMAKEGDTIQKGEPIGLVGNSGNTSEPHLHIHAVRDGKGVPITFDGKFLVRNSLVWE</sequence>
<keyword evidence="1" id="KW-0812">Transmembrane</keyword>
<feature type="transmembrane region" description="Helical" evidence="1">
    <location>
        <begin position="31"/>
        <end position="50"/>
    </location>
</feature>
<protein>
    <submittedName>
        <fullName evidence="3">M23 family metallopeptidase</fullName>
    </submittedName>
</protein>
<feature type="transmembrane region" description="Helical" evidence="1">
    <location>
        <begin position="6"/>
        <end position="24"/>
    </location>
</feature>
<dbReference type="EMBL" id="BAAADS010000025">
    <property type="protein sequence ID" value="GAA0614370.1"/>
    <property type="molecule type" value="Genomic_DNA"/>
</dbReference>
<evidence type="ECO:0000313" key="4">
    <source>
        <dbReference type="Proteomes" id="UP001500866"/>
    </source>
</evidence>
<dbReference type="Proteomes" id="UP001500866">
    <property type="component" value="Unassembled WGS sequence"/>
</dbReference>
<feature type="transmembrane region" description="Helical" evidence="1">
    <location>
        <begin position="56"/>
        <end position="74"/>
    </location>
</feature>
<dbReference type="PANTHER" id="PTHR21666:SF285">
    <property type="entry name" value="M23 FAMILY METALLOPEPTIDASE"/>
    <property type="match status" value="1"/>
</dbReference>
<dbReference type="SUPFAM" id="SSF51261">
    <property type="entry name" value="Duplicated hybrid motif"/>
    <property type="match status" value="1"/>
</dbReference>
<dbReference type="InterPro" id="IPR050570">
    <property type="entry name" value="Cell_wall_metabolism_enzyme"/>
</dbReference>
<dbReference type="PANTHER" id="PTHR21666">
    <property type="entry name" value="PEPTIDASE-RELATED"/>
    <property type="match status" value="1"/>
</dbReference>
<evidence type="ECO:0000256" key="1">
    <source>
        <dbReference type="SAM" id="Phobius"/>
    </source>
</evidence>
<reference evidence="3 4" key="1">
    <citation type="journal article" date="2019" name="Int. J. Syst. Evol. Microbiol.">
        <title>The Global Catalogue of Microorganisms (GCM) 10K type strain sequencing project: providing services to taxonomists for standard genome sequencing and annotation.</title>
        <authorList>
            <consortium name="The Broad Institute Genomics Platform"/>
            <consortium name="The Broad Institute Genome Sequencing Center for Infectious Disease"/>
            <person name="Wu L."/>
            <person name="Ma J."/>
        </authorList>
    </citation>
    <scope>NUCLEOTIDE SEQUENCE [LARGE SCALE GENOMIC DNA]</scope>
    <source>
        <strain evidence="3 4">JCM 15395</strain>
    </source>
</reference>
<keyword evidence="1" id="KW-1133">Transmembrane helix</keyword>
<organism evidence="3 4">
    <name type="scientific">Virgibacillus siamensis</name>
    <dbReference type="NCBI Taxonomy" id="480071"/>
    <lineage>
        <taxon>Bacteria</taxon>
        <taxon>Bacillati</taxon>
        <taxon>Bacillota</taxon>
        <taxon>Bacilli</taxon>
        <taxon>Bacillales</taxon>
        <taxon>Bacillaceae</taxon>
        <taxon>Virgibacillus</taxon>
    </lineage>
</organism>
<keyword evidence="4" id="KW-1185">Reference proteome</keyword>
<comment type="caution">
    <text evidence="3">The sequence shown here is derived from an EMBL/GenBank/DDBJ whole genome shotgun (WGS) entry which is preliminary data.</text>
</comment>
<dbReference type="Gene3D" id="2.70.70.10">
    <property type="entry name" value="Glucose Permease (Domain IIA)"/>
    <property type="match status" value="1"/>
</dbReference>